<dbReference type="Gramene" id="TuG1812G0100001673.01.T01">
    <property type="protein sequence ID" value="TuG1812G0100001673.01.T01.cds275738"/>
    <property type="gene ID" value="TuG1812G0100001673.01"/>
</dbReference>
<sequence>MIWYLSLECLHLVLLAHFTHFSMSRKPLFIAFIANSFLSGLFNNSRGRDVLRSVGNKLHLSFHRQMLLLLENRPFWGLSLFQSPSQPNGFLQIRRLMTLDIMLYAVSEAKYETIHVIRIRQSWVISSHKVHAVFKL</sequence>
<dbReference type="AlphaFoldDB" id="A0A8R7JYI9"/>
<reference evidence="2" key="1">
    <citation type="journal article" date="2013" name="Nature">
        <title>Draft genome of the wheat A-genome progenitor Triticum urartu.</title>
        <authorList>
            <person name="Ling H.Q."/>
            <person name="Zhao S."/>
            <person name="Liu D."/>
            <person name="Wang J."/>
            <person name="Sun H."/>
            <person name="Zhang C."/>
            <person name="Fan H."/>
            <person name="Li D."/>
            <person name="Dong L."/>
            <person name="Tao Y."/>
            <person name="Gao C."/>
            <person name="Wu H."/>
            <person name="Li Y."/>
            <person name="Cui Y."/>
            <person name="Guo X."/>
            <person name="Zheng S."/>
            <person name="Wang B."/>
            <person name="Yu K."/>
            <person name="Liang Q."/>
            <person name="Yang W."/>
            <person name="Lou X."/>
            <person name="Chen J."/>
            <person name="Feng M."/>
            <person name="Jian J."/>
            <person name="Zhang X."/>
            <person name="Luo G."/>
            <person name="Jiang Y."/>
            <person name="Liu J."/>
            <person name="Wang Z."/>
            <person name="Sha Y."/>
            <person name="Zhang B."/>
            <person name="Wu H."/>
            <person name="Tang D."/>
            <person name="Shen Q."/>
            <person name="Xue P."/>
            <person name="Zou S."/>
            <person name="Wang X."/>
            <person name="Liu X."/>
            <person name="Wang F."/>
            <person name="Yang Y."/>
            <person name="An X."/>
            <person name="Dong Z."/>
            <person name="Zhang K."/>
            <person name="Zhang X."/>
            <person name="Luo M.C."/>
            <person name="Dvorak J."/>
            <person name="Tong Y."/>
            <person name="Wang J."/>
            <person name="Yang H."/>
            <person name="Li Z."/>
            <person name="Wang D."/>
            <person name="Zhang A."/>
            <person name="Wang J."/>
        </authorList>
    </citation>
    <scope>NUCLEOTIDE SEQUENCE</scope>
    <source>
        <strain evidence="2">cv. G1812</strain>
    </source>
</reference>
<accession>A0A8R7JYI9</accession>
<proteinExistence type="predicted"/>
<protein>
    <submittedName>
        <fullName evidence="1">Uncharacterized protein</fullName>
    </submittedName>
</protein>
<name>A0A8R7JYI9_TRIUA</name>
<keyword evidence="2" id="KW-1185">Reference proteome</keyword>
<reference evidence="1" key="3">
    <citation type="submission" date="2022-06" db="UniProtKB">
        <authorList>
            <consortium name="EnsemblPlants"/>
        </authorList>
    </citation>
    <scope>IDENTIFICATION</scope>
</reference>
<reference evidence="1" key="2">
    <citation type="submission" date="2018-03" db="EMBL/GenBank/DDBJ databases">
        <title>The Triticum urartu genome reveals the dynamic nature of wheat genome evolution.</title>
        <authorList>
            <person name="Ling H."/>
            <person name="Ma B."/>
            <person name="Shi X."/>
            <person name="Liu H."/>
            <person name="Dong L."/>
            <person name="Sun H."/>
            <person name="Cao Y."/>
            <person name="Gao Q."/>
            <person name="Zheng S."/>
            <person name="Li Y."/>
            <person name="Yu Y."/>
            <person name="Du H."/>
            <person name="Qi M."/>
            <person name="Li Y."/>
            <person name="Yu H."/>
            <person name="Cui Y."/>
            <person name="Wang N."/>
            <person name="Chen C."/>
            <person name="Wu H."/>
            <person name="Zhao Y."/>
            <person name="Zhang J."/>
            <person name="Li Y."/>
            <person name="Zhou W."/>
            <person name="Zhang B."/>
            <person name="Hu W."/>
            <person name="Eijk M."/>
            <person name="Tang J."/>
            <person name="Witsenboer H."/>
            <person name="Zhao S."/>
            <person name="Li Z."/>
            <person name="Zhang A."/>
            <person name="Wang D."/>
            <person name="Liang C."/>
        </authorList>
    </citation>
    <scope>NUCLEOTIDE SEQUENCE [LARGE SCALE GENOMIC DNA]</scope>
    <source>
        <strain evidence="1">cv. G1812</strain>
    </source>
</reference>
<dbReference type="Proteomes" id="UP000015106">
    <property type="component" value="Chromosome 1"/>
</dbReference>
<dbReference type="EnsemblPlants" id="TuG1812G0100001673.01.T01">
    <property type="protein sequence ID" value="TuG1812G0100001673.01.T01.cds275738"/>
    <property type="gene ID" value="TuG1812G0100001673.01"/>
</dbReference>
<evidence type="ECO:0000313" key="1">
    <source>
        <dbReference type="EnsemblPlants" id="TuG1812G0100001673.01.T01.cds275738"/>
    </source>
</evidence>
<organism evidence="1 2">
    <name type="scientific">Triticum urartu</name>
    <name type="common">Red wild einkorn</name>
    <name type="synonym">Crithodium urartu</name>
    <dbReference type="NCBI Taxonomy" id="4572"/>
    <lineage>
        <taxon>Eukaryota</taxon>
        <taxon>Viridiplantae</taxon>
        <taxon>Streptophyta</taxon>
        <taxon>Embryophyta</taxon>
        <taxon>Tracheophyta</taxon>
        <taxon>Spermatophyta</taxon>
        <taxon>Magnoliopsida</taxon>
        <taxon>Liliopsida</taxon>
        <taxon>Poales</taxon>
        <taxon>Poaceae</taxon>
        <taxon>BOP clade</taxon>
        <taxon>Pooideae</taxon>
        <taxon>Triticodae</taxon>
        <taxon>Triticeae</taxon>
        <taxon>Triticinae</taxon>
        <taxon>Triticum</taxon>
    </lineage>
</organism>
<evidence type="ECO:0000313" key="2">
    <source>
        <dbReference type="Proteomes" id="UP000015106"/>
    </source>
</evidence>